<keyword evidence="3" id="KW-0762">Sugar transport</keyword>
<dbReference type="PANTHER" id="PTHR48021">
    <property type="match status" value="1"/>
</dbReference>
<dbReference type="GO" id="GO:0016020">
    <property type="term" value="C:membrane"/>
    <property type="evidence" value="ECO:0007669"/>
    <property type="project" value="UniProtKB-SubCell"/>
</dbReference>
<accession>A0A803NEC1</accession>
<dbReference type="Pfam" id="PF00083">
    <property type="entry name" value="Sugar_tr"/>
    <property type="match status" value="1"/>
</dbReference>
<dbReference type="Proteomes" id="UP000596660">
    <property type="component" value="Unplaced"/>
</dbReference>
<keyword evidence="4 7" id="KW-0812">Transmembrane</keyword>
<evidence type="ECO:0000256" key="5">
    <source>
        <dbReference type="ARBA" id="ARBA00022989"/>
    </source>
</evidence>
<reference evidence="8" key="2">
    <citation type="submission" date="2021-03" db="UniProtKB">
        <authorList>
            <consortium name="EnsemblPlants"/>
        </authorList>
    </citation>
    <scope>IDENTIFICATION</scope>
</reference>
<keyword evidence="3" id="KW-0813">Transport</keyword>
<organism evidence="8 9">
    <name type="scientific">Chenopodium quinoa</name>
    <name type="common">Quinoa</name>
    <dbReference type="NCBI Taxonomy" id="63459"/>
    <lineage>
        <taxon>Eukaryota</taxon>
        <taxon>Viridiplantae</taxon>
        <taxon>Streptophyta</taxon>
        <taxon>Embryophyta</taxon>
        <taxon>Tracheophyta</taxon>
        <taxon>Spermatophyta</taxon>
        <taxon>Magnoliopsida</taxon>
        <taxon>eudicotyledons</taxon>
        <taxon>Gunneridae</taxon>
        <taxon>Pentapetalae</taxon>
        <taxon>Caryophyllales</taxon>
        <taxon>Chenopodiaceae</taxon>
        <taxon>Chenopodioideae</taxon>
        <taxon>Atripliceae</taxon>
        <taxon>Chenopodium</taxon>
    </lineage>
</organism>
<dbReference type="PANTHER" id="PTHR48021:SF25">
    <property type="entry name" value="SUGAR TRANSPORTER ERD6-LIKE 5"/>
    <property type="match status" value="1"/>
</dbReference>
<feature type="transmembrane region" description="Helical" evidence="7">
    <location>
        <begin position="26"/>
        <end position="44"/>
    </location>
</feature>
<proteinExistence type="inferred from homology"/>
<dbReference type="InterPro" id="IPR005828">
    <property type="entry name" value="MFS_sugar_transport-like"/>
</dbReference>
<feature type="transmembrane region" description="Helical" evidence="7">
    <location>
        <begin position="197"/>
        <end position="226"/>
    </location>
</feature>
<comment type="similarity">
    <text evidence="2">Belongs to the major facilitator superfamily. Sugar transporter (TC 2.A.1.1) family.</text>
</comment>
<evidence type="ECO:0000256" key="1">
    <source>
        <dbReference type="ARBA" id="ARBA00004370"/>
    </source>
</evidence>
<dbReference type="Gramene" id="AUR62044475-RA">
    <property type="protein sequence ID" value="AUR62044475-RA:cds"/>
    <property type="gene ID" value="AUR62044475"/>
</dbReference>
<dbReference type="Gene3D" id="1.20.1250.20">
    <property type="entry name" value="MFS general substrate transporter like domains"/>
    <property type="match status" value="1"/>
</dbReference>
<dbReference type="AlphaFoldDB" id="A0A803NEC1"/>
<evidence type="ECO:0000313" key="8">
    <source>
        <dbReference type="EnsemblPlants" id="AUR62044475-RA:cds"/>
    </source>
</evidence>
<keyword evidence="9" id="KW-1185">Reference proteome</keyword>
<evidence type="ECO:0000256" key="6">
    <source>
        <dbReference type="ARBA" id="ARBA00023136"/>
    </source>
</evidence>
<evidence type="ECO:0000313" key="9">
    <source>
        <dbReference type="Proteomes" id="UP000596660"/>
    </source>
</evidence>
<evidence type="ECO:0000256" key="7">
    <source>
        <dbReference type="SAM" id="Phobius"/>
    </source>
</evidence>
<evidence type="ECO:0000256" key="2">
    <source>
        <dbReference type="ARBA" id="ARBA00010992"/>
    </source>
</evidence>
<feature type="transmembrane region" description="Helical" evidence="7">
    <location>
        <begin position="165"/>
        <end position="191"/>
    </location>
</feature>
<dbReference type="SUPFAM" id="SSF103473">
    <property type="entry name" value="MFS general substrate transporter"/>
    <property type="match status" value="1"/>
</dbReference>
<feature type="transmembrane region" description="Helical" evidence="7">
    <location>
        <begin position="94"/>
        <end position="112"/>
    </location>
</feature>
<dbReference type="GO" id="GO:0022857">
    <property type="term" value="F:transmembrane transporter activity"/>
    <property type="evidence" value="ECO:0007669"/>
    <property type="project" value="InterPro"/>
</dbReference>
<comment type="subcellular location">
    <subcellularLocation>
        <location evidence="1">Membrane</location>
    </subcellularLocation>
</comment>
<dbReference type="InterPro" id="IPR036259">
    <property type="entry name" value="MFS_trans_sf"/>
</dbReference>
<sequence>MAFRGVGFQLTATINSDKQRSYLFEHLSAFASVLFLNALNPWLMGYSSPVQSRIIADLKLSTADTMGLSDILYLTGWVAIAFSMDAGSLDVGRLSVGCAMGLTVYVVPVYIAEITPRNLRGGSVLLIRCCCLSLLHKICCDYDVHSSSWEDVKQAPLLKCNGGHLVFWVVEVLVQAVFWGSAGSFCVAVVFFVLPDYAVLCVAVMWMAVFLGGRCVLVELVLLFVYES</sequence>
<reference evidence="8" key="1">
    <citation type="journal article" date="2017" name="Nature">
        <title>The genome of Chenopodium quinoa.</title>
        <authorList>
            <person name="Jarvis D.E."/>
            <person name="Ho Y.S."/>
            <person name="Lightfoot D.J."/>
            <person name="Schmoeckel S.M."/>
            <person name="Li B."/>
            <person name="Borm T.J.A."/>
            <person name="Ohyanagi H."/>
            <person name="Mineta K."/>
            <person name="Michell C.T."/>
            <person name="Saber N."/>
            <person name="Kharbatia N.M."/>
            <person name="Rupper R.R."/>
            <person name="Sharp A.R."/>
            <person name="Dally N."/>
            <person name="Boughton B.A."/>
            <person name="Woo Y.H."/>
            <person name="Gao G."/>
            <person name="Schijlen E.G.W.M."/>
            <person name="Guo X."/>
            <person name="Momin A.A."/>
            <person name="Negrao S."/>
            <person name="Al-Babili S."/>
            <person name="Gehring C."/>
            <person name="Roessner U."/>
            <person name="Jung C."/>
            <person name="Murphy K."/>
            <person name="Arold S.T."/>
            <person name="Gojobori T."/>
            <person name="van der Linden C.G."/>
            <person name="van Loo E.N."/>
            <person name="Jellen E.N."/>
            <person name="Maughan P.J."/>
            <person name="Tester M."/>
        </authorList>
    </citation>
    <scope>NUCLEOTIDE SEQUENCE [LARGE SCALE GENOMIC DNA]</scope>
    <source>
        <strain evidence="8">cv. PI 614886</strain>
    </source>
</reference>
<protein>
    <submittedName>
        <fullName evidence="8">Uncharacterized protein</fullName>
    </submittedName>
</protein>
<name>A0A803NEC1_CHEQI</name>
<evidence type="ECO:0000256" key="3">
    <source>
        <dbReference type="ARBA" id="ARBA00022597"/>
    </source>
</evidence>
<keyword evidence="6 7" id="KW-0472">Membrane</keyword>
<evidence type="ECO:0000256" key="4">
    <source>
        <dbReference type="ARBA" id="ARBA00022692"/>
    </source>
</evidence>
<dbReference type="InterPro" id="IPR050549">
    <property type="entry name" value="MFS_Trehalose_Transporter"/>
</dbReference>
<keyword evidence="5 7" id="KW-1133">Transmembrane helix</keyword>
<dbReference type="EnsemblPlants" id="AUR62044475-RA">
    <property type="protein sequence ID" value="AUR62044475-RA:cds"/>
    <property type="gene ID" value="AUR62044475"/>
</dbReference>